<dbReference type="AlphaFoldDB" id="A0A285U2T5"/>
<protein>
    <submittedName>
        <fullName evidence="3">NIPSNAP protein</fullName>
    </submittedName>
</protein>
<dbReference type="InterPro" id="IPR051557">
    <property type="entry name" value="NipSnap_domain"/>
</dbReference>
<comment type="similarity">
    <text evidence="1">Belongs to the NipSnap family.</text>
</comment>
<dbReference type="OrthoDB" id="4124121at2"/>
<dbReference type="EMBL" id="OBQD01000002">
    <property type="protein sequence ID" value="SOC36235.1"/>
    <property type="molecule type" value="Genomic_DNA"/>
</dbReference>
<evidence type="ECO:0000313" key="3">
    <source>
        <dbReference type="EMBL" id="SOC36235.1"/>
    </source>
</evidence>
<dbReference type="Pfam" id="PF07978">
    <property type="entry name" value="NIPSNAP"/>
    <property type="match status" value="2"/>
</dbReference>
<feature type="domain" description="NIPSNAP" evidence="2">
    <location>
        <begin position="25"/>
        <end position="74"/>
    </location>
</feature>
<dbReference type="Proteomes" id="UP000219167">
    <property type="component" value="Unassembled WGS sequence"/>
</dbReference>
<feature type="domain" description="NIPSNAP" evidence="2">
    <location>
        <begin position="111"/>
        <end position="206"/>
    </location>
</feature>
<sequence length="208" mass="22648">MKGITVQRYEIATLSTSMGAAPKAAPAIEAFASEGKGRLLGIFYADIGVLNRVLVFRGFETAADYDAERERTLRAANPFGSAEWLTGLELEGYAPFPFLPPVETGSFGPAYEFRTYVLKTGGLEPTIRAWEAAVPARTELSKLAICMYGIDGKPRMTHIWPFASVNERGQIRADSVAQGVWPPKGGPDWLTTDMRSTIAFPTANSPLK</sequence>
<proteinExistence type="inferred from homology"/>
<organism evidence="3 4">
    <name type="scientific">Rhizobium subbaraonis</name>
    <dbReference type="NCBI Taxonomy" id="908946"/>
    <lineage>
        <taxon>Bacteria</taxon>
        <taxon>Pseudomonadati</taxon>
        <taxon>Pseudomonadota</taxon>
        <taxon>Alphaproteobacteria</taxon>
        <taxon>Hyphomicrobiales</taxon>
        <taxon>Rhizobiaceae</taxon>
        <taxon>Rhizobium/Agrobacterium group</taxon>
        <taxon>Rhizobium</taxon>
    </lineage>
</organism>
<dbReference type="SUPFAM" id="SSF54909">
    <property type="entry name" value="Dimeric alpha+beta barrel"/>
    <property type="match status" value="2"/>
</dbReference>
<dbReference type="InterPro" id="IPR012577">
    <property type="entry name" value="NIPSNAP"/>
</dbReference>
<evidence type="ECO:0000313" key="4">
    <source>
        <dbReference type="Proteomes" id="UP000219167"/>
    </source>
</evidence>
<dbReference type="PANTHER" id="PTHR21017:SF17">
    <property type="entry name" value="PROTEIN NIPSNAP"/>
    <property type="match status" value="1"/>
</dbReference>
<dbReference type="InterPro" id="IPR011008">
    <property type="entry name" value="Dimeric_a/b-barrel"/>
</dbReference>
<reference evidence="3 4" key="1">
    <citation type="submission" date="2017-08" db="EMBL/GenBank/DDBJ databases">
        <authorList>
            <person name="de Groot N.N."/>
        </authorList>
    </citation>
    <scope>NUCLEOTIDE SEQUENCE [LARGE SCALE GENOMIC DNA]</scope>
    <source>
        <strain evidence="3 4">JC85</strain>
    </source>
</reference>
<evidence type="ECO:0000256" key="1">
    <source>
        <dbReference type="ARBA" id="ARBA00005291"/>
    </source>
</evidence>
<keyword evidence="4" id="KW-1185">Reference proteome</keyword>
<name>A0A285U2T5_9HYPH</name>
<dbReference type="Gene3D" id="3.30.70.100">
    <property type="match status" value="1"/>
</dbReference>
<dbReference type="PANTHER" id="PTHR21017">
    <property type="entry name" value="NIPSNAP-RELATED"/>
    <property type="match status" value="1"/>
</dbReference>
<accession>A0A285U2T5</accession>
<evidence type="ECO:0000259" key="2">
    <source>
        <dbReference type="Pfam" id="PF07978"/>
    </source>
</evidence>
<gene>
    <name evidence="3" type="ORF">SAMN05892877_102406</name>
</gene>